<evidence type="ECO:0000256" key="7">
    <source>
        <dbReference type="ARBA" id="ARBA00023136"/>
    </source>
</evidence>
<feature type="transmembrane region" description="Helical" evidence="8">
    <location>
        <begin position="89"/>
        <end position="109"/>
    </location>
</feature>
<comment type="similarity">
    <text evidence="2">Belongs to the major facilitator superfamily. EmrB family.</text>
</comment>
<sequence length="527" mass="55083">MSAAAAAAAPKGNTSKAGSGAWLAVAAGTIGALMATLDVSIVNAALPLIQGEVGASGSEGTWISTAYLVAEIVMIALAGWFVRMLGLRTFLLIVTAGFVLSSMACGISSNLVQMIIGRVGQGMTGGAMIPTAMTIVSTRLPPSQQPVGIAMFGATAVLGPVLGPAIGGYLAENVSWHYAFFLNLPIGLTLLGLLTLGLPSEKGDWGQLADADWLGILGLTLGLGCLTTLLEEGQRERWFESDMINTLAGVSILGFVLLIAGQFVARRPVIRLSILVSNHSFAAVFAMSLVVGGALYGLLYLIPQYLANVQGYNPEQSGYIAMISGVPTLMLMPLFPLAVRRIDVRLAVAMGLGFYGISCMLNSHLTPDIAGPELVVPQLLRGVGQFFSMLFLNQAATASAGKEHAEDASCLFNAARNLGGSFGLAVISTLLDQRDTLHINRIGESVTYNSPEGQAYVAQLTQAFANGDPEGGRLRGLAVFSQQVAHQANVLTFSDLFWLFGMILFGSIPLVLMMRPLPKGGAPGGGH</sequence>
<keyword evidence="11" id="KW-1185">Reference proteome</keyword>
<evidence type="ECO:0000313" key="10">
    <source>
        <dbReference type="EMBL" id="ASG24323.1"/>
    </source>
</evidence>
<feature type="transmembrane region" description="Helical" evidence="8">
    <location>
        <begin position="243"/>
        <end position="264"/>
    </location>
</feature>
<dbReference type="GO" id="GO:0005886">
    <property type="term" value="C:plasma membrane"/>
    <property type="evidence" value="ECO:0007669"/>
    <property type="project" value="UniProtKB-SubCell"/>
</dbReference>
<dbReference type="NCBIfam" id="TIGR00711">
    <property type="entry name" value="efflux_EmrB"/>
    <property type="match status" value="1"/>
</dbReference>
<organism evidence="10 11">
    <name type="scientific">Nitrospirillum viridazoti CBAmc</name>
    <dbReference type="NCBI Taxonomy" id="1441467"/>
    <lineage>
        <taxon>Bacteria</taxon>
        <taxon>Pseudomonadati</taxon>
        <taxon>Pseudomonadota</taxon>
        <taxon>Alphaproteobacteria</taxon>
        <taxon>Rhodospirillales</taxon>
        <taxon>Azospirillaceae</taxon>
        <taxon>Nitrospirillum</taxon>
        <taxon>Nitrospirillum viridazoti</taxon>
    </lineage>
</organism>
<dbReference type="SUPFAM" id="SSF103473">
    <property type="entry name" value="MFS general substrate transporter"/>
    <property type="match status" value="1"/>
</dbReference>
<dbReference type="InterPro" id="IPR004638">
    <property type="entry name" value="EmrB-like"/>
</dbReference>
<name>A0A248K004_9PROT</name>
<proteinExistence type="inferred from homology"/>
<keyword evidence="5 8" id="KW-0812">Transmembrane</keyword>
<dbReference type="InterPro" id="IPR036259">
    <property type="entry name" value="MFS_trans_sf"/>
</dbReference>
<evidence type="ECO:0000256" key="6">
    <source>
        <dbReference type="ARBA" id="ARBA00022989"/>
    </source>
</evidence>
<dbReference type="CDD" id="cd17503">
    <property type="entry name" value="MFS_LmrB_MDR_like"/>
    <property type="match status" value="1"/>
</dbReference>
<dbReference type="GO" id="GO:0022857">
    <property type="term" value="F:transmembrane transporter activity"/>
    <property type="evidence" value="ECO:0007669"/>
    <property type="project" value="InterPro"/>
</dbReference>
<feature type="transmembrane region" description="Helical" evidence="8">
    <location>
        <begin position="496"/>
        <end position="514"/>
    </location>
</feature>
<gene>
    <name evidence="10" type="ORF">Y958_25840</name>
</gene>
<comment type="subcellular location">
    <subcellularLocation>
        <location evidence="1">Cell membrane</location>
        <topology evidence="1">Multi-pass membrane protein</topology>
    </subcellularLocation>
</comment>
<evidence type="ECO:0000259" key="9">
    <source>
        <dbReference type="PROSITE" id="PS50850"/>
    </source>
</evidence>
<keyword evidence="3" id="KW-0813">Transport</keyword>
<dbReference type="InterPro" id="IPR020846">
    <property type="entry name" value="MFS_dom"/>
</dbReference>
<feature type="transmembrane region" description="Helical" evidence="8">
    <location>
        <begin position="276"/>
        <end position="299"/>
    </location>
</feature>
<keyword evidence="6 8" id="KW-1133">Transmembrane helix</keyword>
<dbReference type="PANTHER" id="PTHR42718:SF9">
    <property type="entry name" value="MAJOR FACILITATOR SUPERFAMILY MULTIDRUG TRANSPORTER MFSC"/>
    <property type="match status" value="1"/>
</dbReference>
<evidence type="ECO:0000256" key="4">
    <source>
        <dbReference type="ARBA" id="ARBA00022475"/>
    </source>
</evidence>
<dbReference type="RefSeq" id="WP_088874755.1">
    <property type="nucleotide sequence ID" value="NZ_CP022112.1"/>
</dbReference>
<keyword evidence="4" id="KW-1003">Cell membrane</keyword>
<dbReference type="EMBL" id="CP022112">
    <property type="protein sequence ID" value="ASG24323.1"/>
    <property type="molecule type" value="Genomic_DNA"/>
</dbReference>
<evidence type="ECO:0000256" key="3">
    <source>
        <dbReference type="ARBA" id="ARBA00022448"/>
    </source>
</evidence>
<dbReference type="KEGG" id="nao:Y958_25840"/>
<protein>
    <submittedName>
        <fullName evidence="10">EmrB/QacA family drug resistance transporter</fullName>
    </submittedName>
</protein>
<feature type="domain" description="Major facilitator superfamily (MFS) profile" evidence="9">
    <location>
        <begin position="24"/>
        <end position="519"/>
    </location>
</feature>
<keyword evidence="7 8" id="KW-0472">Membrane</keyword>
<dbReference type="PANTHER" id="PTHR42718">
    <property type="entry name" value="MAJOR FACILITATOR SUPERFAMILY MULTIDRUG TRANSPORTER MFSC"/>
    <property type="match status" value="1"/>
</dbReference>
<evidence type="ECO:0000256" key="2">
    <source>
        <dbReference type="ARBA" id="ARBA00008537"/>
    </source>
</evidence>
<accession>A0A248K004</accession>
<dbReference type="Gene3D" id="1.20.1250.20">
    <property type="entry name" value="MFS general substrate transporter like domains"/>
    <property type="match status" value="1"/>
</dbReference>
<feature type="transmembrane region" description="Helical" evidence="8">
    <location>
        <begin position="21"/>
        <end position="42"/>
    </location>
</feature>
<reference evidence="10 11" key="1">
    <citation type="submission" date="2017-06" db="EMBL/GenBank/DDBJ databases">
        <title>Complete genome sequence of Nitrospirillum amazonense strain CBAmC, an endophytic nitrogen-fixing and plant growth-promoting bacterium, isolated from sugarcane.</title>
        <authorList>
            <person name="Schwab S."/>
            <person name="dos Santos Teixeira K.R."/>
            <person name="Simoes Araujo J.L."/>
            <person name="Soares Vidal M."/>
            <person name="Borges de Freitas H.R."/>
            <person name="Rivello Crivelaro A.L."/>
            <person name="Bueno de Camargo Nunes A."/>
            <person name="dos Santos C.M."/>
            <person name="Palmeira da Silva Rosa D."/>
            <person name="da Silva Padilha D."/>
            <person name="da Silva E."/>
            <person name="Araujo Terra L."/>
            <person name="Soares Mendes V."/>
            <person name="Farinelli L."/>
            <person name="Magalhaes Cruz L."/>
            <person name="Baldani J.I."/>
        </authorList>
    </citation>
    <scope>NUCLEOTIDE SEQUENCE [LARGE SCALE GENOMIC DNA]</scope>
    <source>
        <strain evidence="10 11">CBAmC</strain>
    </source>
</reference>
<dbReference type="Pfam" id="PF07690">
    <property type="entry name" value="MFS_1"/>
    <property type="match status" value="1"/>
</dbReference>
<dbReference type="AlphaFoldDB" id="A0A248K004"/>
<dbReference type="Proteomes" id="UP000197153">
    <property type="component" value="Chromosome 3"/>
</dbReference>
<evidence type="ECO:0000256" key="1">
    <source>
        <dbReference type="ARBA" id="ARBA00004651"/>
    </source>
</evidence>
<dbReference type="InterPro" id="IPR011701">
    <property type="entry name" value="MFS"/>
</dbReference>
<feature type="transmembrane region" description="Helical" evidence="8">
    <location>
        <begin position="211"/>
        <end position="231"/>
    </location>
</feature>
<dbReference type="PROSITE" id="PS50850">
    <property type="entry name" value="MFS"/>
    <property type="match status" value="1"/>
</dbReference>
<feature type="transmembrane region" description="Helical" evidence="8">
    <location>
        <begin position="176"/>
        <end position="199"/>
    </location>
</feature>
<evidence type="ECO:0000313" key="11">
    <source>
        <dbReference type="Proteomes" id="UP000197153"/>
    </source>
</evidence>
<feature type="transmembrane region" description="Helical" evidence="8">
    <location>
        <begin position="148"/>
        <end position="170"/>
    </location>
</feature>
<feature type="transmembrane region" description="Helical" evidence="8">
    <location>
        <begin position="62"/>
        <end position="82"/>
    </location>
</feature>
<evidence type="ECO:0000256" key="5">
    <source>
        <dbReference type="ARBA" id="ARBA00022692"/>
    </source>
</evidence>
<evidence type="ECO:0000256" key="8">
    <source>
        <dbReference type="SAM" id="Phobius"/>
    </source>
</evidence>